<organism evidence="2 3">
    <name type="scientific">Massilia norwichensis</name>
    <dbReference type="NCBI Taxonomy" id="1442366"/>
    <lineage>
        <taxon>Bacteria</taxon>
        <taxon>Pseudomonadati</taxon>
        <taxon>Pseudomonadota</taxon>
        <taxon>Betaproteobacteria</taxon>
        <taxon>Burkholderiales</taxon>
        <taxon>Oxalobacteraceae</taxon>
        <taxon>Telluria group</taxon>
        <taxon>Massilia</taxon>
    </lineage>
</organism>
<evidence type="ECO:0000256" key="1">
    <source>
        <dbReference type="SAM" id="MobiDB-lite"/>
    </source>
</evidence>
<feature type="compositionally biased region" description="Low complexity" evidence="1">
    <location>
        <begin position="19"/>
        <end position="33"/>
    </location>
</feature>
<feature type="region of interest" description="Disordered" evidence="1">
    <location>
        <begin position="19"/>
        <end position="40"/>
    </location>
</feature>
<keyword evidence="3" id="KW-1185">Reference proteome</keyword>
<gene>
    <name evidence="2" type="ORF">NX782_06940</name>
</gene>
<name>A0ABT2A410_9BURK</name>
<accession>A0ABT2A410</accession>
<proteinExistence type="predicted"/>
<reference evidence="2 3" key="1">
    <citation type="submission" date="2022-08" db="EMBL/GenBank/DDBJ databases">
        <title>Reclassification of Massilia species as members of the genera Telluria, Duganella, Pseudoduganella, Mokoshia gen. nov. and Zemynaea gen. nov. using orthogonal and non-orthogonal genome-based approaches.</title>
        <authorList>
            <person name="Bowman J.P."/>
        </authorList>
    </citation>
    <scope>NUCLEOTIDE SEQUENCE [LARGE SCALE GENOMIC DNA]</scope>
    <source>
        <strain evidence="2 3">LMG 28164</strain>
    </source>
</reference>
<evidence type="ECO:0000313" key="2">
    <source>
        <dbReference type="EMBL" id="MCS0588938.1"/>
    </source>
</evidence>
<dbReference type="Proteomes" id="UP001205560">
    <property type="component" value="Unassembled WGS sequence"/>
</dbReference>
<comment type="caution">
    <text evidence="2">The sequence shown here is derived from an EMBL/GenBank/DDBJ whole genome shotgun (WGS) entry which is preliminary data.</text>
</comment>
<evidence type="ECO:0000313" key="3">
    <source>
        <dbReference type="Proteomes" id="UP001205560"/>
    </source>
</evidence>
<dbReference type="RefSeq" id="WP_258844706.1">
    <property type="nucleotide sequence ID" value="NZ_JANUGX010000006.1"/>
</dbReference>
<sequence>MPLIFAIAAGTGLPASSAEPAAAQTAAQTAPQPGEIDSLAGLPPEIRTVIGPDVADRGGAFAAGCVSANGEPHSRFAGARLDGDTAQVRMEYGGIAHYFDTLDFRRVDGRWVHVPRQPGQGSFAATPDK</sequence>
<protein>
    <submittedName>
        <fullName evidence="2">Uncharacterized protein</fullName>
    </submittedName>
</protein>
<dbReference type="EMBL" id="JANUGX010000006">
    <property type="protein sequence ID" value="MCS0588938.1"/>
    <property type="molecule type" value="Genomic_DNA"/>
</dbReference>